<name>A0A1J5P729_9ZZZZ</name>
<comment type="caution">
    <text evidence="1">The sequence shown here is derived from an EMBL/GenBank/DDBJ whole genome shotgun (WGS) entry which is preliminary data.</text>
</comment>
<dbReference type="AlphaFoldDB" id="A0A1J5P729"/>
<protein>
    <submittedName>
        <fullName evidence="1">Uncharacterized protein</fullName>
    </submittedName>
</protein>
<reference evidence="1" key="1">
    <citation type="submission" date="2016-10" db="EMBL/GenBank/DDBJ databases">
        <title>Sequence of Gallionella enrichment culture.</title>
        <authorList>
            <person name="Poehlein A."/>
            <person name="Muehling M."/>
            <person name="Daniel R."/>
        </authorList>
    </citation>
    <scope>NUCLEOTIDE SEQUENCE</scope>
</reference>
<sequence>MLCAEAGGDVVQIGHGPDVDPGLRYRNHDIGAAKAETVDQEDALVGVGNAFAQQILAGDAEMDGAARELRGNLARGEIGDLDIIEPADGAAIVAGAARLCQRKPGAREERFGVFLQTAL</sequence>
<dbReference type="EMBL" id="MLJW01005957">
    <property type="protein sequence ID" value="OIQ67393.1"/>
    <property type="molecule type" value="Genomic_DNA"/>
</dbReference>
<organism evidence="1">
    <name type="scientific">mine drainage metagenome</name>
    <dbReference type="NCBI Taxonomy" id="410659"/>
    <lineage>
        <taxon>unclassified sequences</taxon>
        <taxon>metagenomes</taxon>
        <taxon>ecological metagenomes</taxon>
    </lineage>
</organism>
<proteinExistence type="predicted"/>
<accession>A0A1J5P729</accession>
<evidence type="ECO:0000313" key="1">
    <source>
        <dbReference type="EMBL" id="OIQ67393.1"/>
    </source>
</evidence>
<gene>
    <name evidence="1" type="ORF">GALL_510290</name>
</gene>